<feature type="chain" id="PRO_5025042396" evidence="1">
    <location>
        <begin position="27"/>
        <end position="44"/>
    </location>
</feature>
<evidence type="ECO:0000313" key="2">
    <source>
        <dbReference type="EMBL" id="VEN55074.1"/>
    </source>
</evidence>
<reference evidence="2 3" key="1">
    <citation type="submission" date="2019-01" db="EMBL/GenBank/DDBJ databases">
        <authorList>
            <person name="Sayadi A."/>
        </authorList>
    </citation>
    <scope>NUCLEOTIDE SEQUENCE [LARGE SCALE GENOMIC DNA]</scope>
</reference>
<accession>A0A653D4H6</accession>
<keyword evidence="1" id="KW-0732">Signal</keyword>
<proteinExistence type="predicted"/>
<dbReference type="EMBL" id="CAACVG010010124">
    <property type="protein sequence ID" value="VEN55074.1"/>
    <property type="molecule type" value="Genomic_DNA"/>
</dbReference>
<name>A0A653D4H6_CALMS</name>
<feature type="non-terminal residue" evidence="2">
    <location>
        <position position="44"/>
    </location>
</feature>
<dbReference type="Proteomes" id="UP000410492">
    <property type="component" value="Unassembled WGS sequence"/>
</dbReference>
<sequence length="44" mass="4796">MSPWLRPVTTMKFLIVTLAVIGSTLAVPKGGHKNMTIRDPNTTT</sequence>
<dbReference type="AlphaFoldDB" id="A0A653D4H6"/>
<gene>
    <name evidence="2" type="ORF">CALMAC_LOCUS14355</name>
</gene>
<keyword evidence="3" id="KW-1185">Reference proteome</keyword>
<protein>
    <submittedName>
        <fullName evidence="2">Uncharacterized protein</fullName>
    </submittedName>
</protein>
<evidence type="ECO:0000256" key="1">
    <source>
        <dbReference type="SAM" id="SignalP"/>
    </source>
</evidence>
<organism evidence="2 3">
    <name type="scientific">Callosobruchus maculatus</name>
    <name type="common">Southern cowpea weevil</name>
    <name type="synonym">Pulse bruchid</name>
    <dbReference type="NCBI Taxonomy" id="64391"/>
    <lineage>
        <taxon>Eukaryota</taxon>
        <taxon>Metazoa</taxon>
        <taxon>Ecdysozoa</taxon>
        <taxon>Arthropoda</taxon>
        <taxon>Hexapoda</taxon>
        <taxon>Insecta</taxon>
        <taxon>Pterygota</taxon>
        <taxon>Neoptera</taxon>
        <taxon>Endopterygota</taxon>
        <taxon>Coleoptera</taxon>
        <taxon>Polyphaga</taxon>
        <taxon>Cucujiformia</taxon>
        <taxon>Chrysomeloidea</taxon>
        <taxon>Chrysomelidae</taxon>
        <taxon>Bruchinae</taxon>
        <taxon>Bruchini</taxon>
        <taxon>Callosobruchus</taxon>
    </lineage>
</organism>
<evidence type="ECO:0000313" key="3">
    <source>
        <dbReference type="Proteomes" id="UP000410492"/>
    </source>
</evidence>
<feature type="signal peptide" evidence="1">
    <location>
        <begin position="1"/>
        <end position="26"/>
    </location>
</feature>